<keyword evidence="2" id="KW-0804">Transcription</keyword>
<comment type="similarity">
    <text evidence="3">Belongs to the GRAS family.</text>
</comment>
<dbReference type="InterPro" id="IPR005202">
    <property type="entry name" value="TF_GRAS"/>
</dbReference>
<evidence type="ECO:0000256" key="3">
    <source>
        <dbReference type="PROSITE-ProRule" id="PRU01191"/>
    </source>
</evidence>
<gene>
    <name evidence="4" type="ORF">CASFOL_030380</name>
</gene>
<dbReference type="AlphaFoldDB" id="A0ABD3C7U1"/>
<proteinExistence type="inferred from homology"/>
<keyword evidence="5" id="KW-1185">Reference proteome</keyword>
<comment type="caution">
    <text evidence="3">Lacks conserved residue(s) required for the propagation of feature annotation.</text>
</comment>
<dbReference type="EMBL" id="JAVIJP010000048">
    <property type="protein sequence ID" value="KAL3625851.1"/>
    <property type="molecule type" value="Genomic_DNA"/>
</dbReference>
<feature type="short sequence motif" description="VHIID" evidence="3">
    <location>
        <begin position="277"/>
        <end position="281"/>
    </location>
</feature>
<organism evidence="4 5">
    <name type="scientific">Castilleja foliolosa</name>
    <dbReference type="NCBI Taxonomy" id="1961234"/>
    <lineage>
        <taxon>Eukaryota</taxon>
        <taxon>Viridiplantae</taxon>
        <taxon>Streptophyta</taxon>
        <taxon>Embryophyta</taxon>
        <taxon>Tracheophyta</taxon>
        <taxon>Spermatophyta</taxon>
        <taxon>Magnoliopsida</taxon>
        <taxon>eudicotyledons</taxon>
        <taxon>Gunneridae</taxon>
        <taxon>Pentapetalae</taxon>
        <taxon>asterids</taxon>
        <taxon>lamiids</taxon>
        <taxon>Lamiales</taxon>
        <taxon>Orobanchaceae</taxon>
        <taxon>Pedicularideae</taxon>
        <taxon>Castillejinae</taxon>
        <taxon>Castilleja</taxon>
    </lineage>
</organism>
<name>A0ABD3C7U1_9LAMI</name>
<dbReference type="PROSITE" id="PS50985">
    <property type="entry name" value="GRAS"/>
    <property type="match status" value="1"/>
</dbReference>
<keyword evidence="1" id="KW-0805">Transcription regulation</keyword>
<feature type="region of interest" description="Leucine repeat I (LRI)" evidence="3">
    <location>
        <begin position="170"/>
        <end position="230"/>
    </location>
</feature>
<dbReference type="Pfam" id="PF03514">
    <property type="entry name" value="GRAS"/>
    <property type="match status" value="1"/>
</dbReference>
<accession>A0ABD3C7U1</accession>
<dbReference type="Proteomes" id="UP001632038">
    <property type="component" value="Unassembled WGS sequence"/>
</dbReference>
<comment type="caution">
    <text evidence="4">The sequence shown here is derived from an EMBL/GenBank/DDBJ whole genome shotgun (WGS) entry which is preliminary data.</text>
</comment>
<evidence type="ECO:0000313" key="4">
    <source>
        <dbReference type="EMBL" id="KAL3625851.1"/>
    </source>
</evidence>
<evidence type="ECO:0000256" key="2">
    <source>
        <dbReference type="ARBA" id="ARBA00023163"/>
    </source>
</evidence>
<dbReference type="PANTHER" id="PTHR31636">
    <property type="entry name" value="OSJNBA0084A10.13 PROTEIN-RELATED"/>
    <property type="match status" value="1"/>
</dbReference>
<feature type="region of interest" description="SAW" evidence="3">
    <location>
        <begin position="466"/>
        <end position="541"/>
    </location>
</feature>
<evidence type="ECO:0000256" key="1">
    <source>
        <dbReference type="ARBA" id="ARBA00023015"/>
    </source>
</evidence>
<reference evidence="5" key="1">
    <citation type="journal article" date="2024" name="IScience">
        <title>Strigolactones Initiate the Formation of Haustorium-like Structures in Castilleja.</title>
        <authorList>
            <person name="Buerger M."/>
            <person name="Peterson D."/>
            <person name="Chory J."/>
        </authorList>
    </citation>
    <scope>NUCLEOTIDE SEQUENCE [LARGE SCALE GENOMIC DNA]</scope>
</reference>
<protein>
    <submittedName>
        <fullName evidence="4">Uncharacterized protein</fullName>
    </submittedName>
</protein>
<sequence>MDTLFQEYSESVFSEENHVLGYTTLDGFLCEGQSLEEENDCSDASLKFISEMLMEEMEDLGTEPGMPLDSLALQATEKSLYDALNNDLDKDPESPDDLFIRTLSLTTKREKKNRNREDNIPTKEQRTNVGEPEPLEMYDNVLLDDGVTKTCGKPEQTKAKKKGGKKKEVVDLQSLLIKCAQAMANFDRITVNDLLLQIRRHSSPQGDCSERLAHYFANALEARLAGTGSALFAEFSLNKLSATDVLKAYKTYVSLFPLKKMLANKTIEKLARGAATLHIVDFGILYGYQWPCLIQALSERRGGPPKLRITGIDFPRPGFRPAERVTNTGLRLAEYCERFGVPFEYNAIIAQKWDTIRVEDLKIHKNEYLVVTSLYRLQNMEDEETELVVNPRQVVLNLIRDINPNMFIHGVINGTYNTPFFIARFREALFHYASMFDMFEATVPREDGNRLLIEQVYGSDVINIVACEGAERTERPDSYRMWHVRSLKAGFRQLSFDPKIISYVRSKVKRHYHKNFSVEEDGQWVLHSWKGRVNRAISCWQPAHN</sequence>
<feature type="region of interest" description="Leucine repeat II (LRII)" evidence="3">
    <location>
        <begin position="327"/>
        <end position="359"/>
    </location>
</feature>
<evidence type="ECO:0000313" key="5">
    <source>
        <dbReference type="Proteomes" id="UP001632038"/>
    </source>
</evidence>